<dbReference type="RefSeq" id="WP_014828454.1">
    <property type="nucleotide sequence ID" value="NC_018068.1"/>
</dbReference>
<gene>
    <name evidence="6" type="ordered locus">Desaci_3585</name>
</gene>
<dbReference type="PROSITE" id="PS51677">
    <property type="entry name" value="NODB"/>
    <property type="match status" value="1"/>
</dbReference>
<keyword evidence="6" id="KW-0326">Glycosidase</keyword>
<evidence type="ECO:0000256" key="4">
    <source>
        <dbReference type="SAM" id="Phobius"/>
    </source>
</evidence>
<reference evidence="6 7" key="1">
    <citation type="journal article" date="2012" name="J. Bacteriol.">
        <title>Complete genome sequences of Desulfosporosinus orientis DSM765T, Desulfosporosinus youngiae DSM17734T, Desulfosporosinus meridiei DSM13257T, and Desulfosporosinus acidiphilus DSM22704T.</title>
        <authorList>
            <person name="Pester M."/>
            <person name="Brambilla E."/>
            <person name="Alazard D."/>
            <person name="Rattei T."/>
            <person name="Weinmaier T."/>
            <person name="Han J."/>
            <person name="Lucas S."/>
            <person name="Lapidus A."/>
            <person name="Cheng J.F."/>
            <person name="Goodwin L."/>
            <person name="Pitluck S."/>
            <person name="Peters L."/>
            <person name="Ovchinnikova G."/>
            <person name="Teshima H."/>
            <person name="Detter J.C."/>
            <person name="Han C.S."/>
            <person name="Tapia R."/>
            <person name="Land M.L."/>
            <person name="Hauser L."/>
            <person name="Kyrpides N.C."/>
            <person name="Ivanova N.N."/>
            <person name="Pagani I."/>
            <person name="Huntmann M."/>
            <person name="Wei C.L."/>
            <person name="Davenport K.W."/>
            <person name="Daligault H."/>
            <person name="Chain P.S."/>
            <person name="Chen A."/>
            <person name="Mavromatis K."/>
            <person name="Markowitz V."/>
            <person name="Szeto E."/>
            <person name="Mikhailova N."/>
            <person name="Pati A."/>
            <person name="Wagner M."/>
            <person name="Woyke T."/>
            <person name="Ollivier B."/>
            <person name="Klenk H.P."/>
            <person name="Spring S."/>
            <person name="Loy A."/>
        </authorList>
    </citation>
    <scope>NUCLEOTIDE SEQUENCE [LARGE SCALE GENOMIC DNA]</scope>
    <source>
        <strain evidence="7">DSM 22704 / JCM 16185 / SJ4</strain>
    </source>
</reference>
<keyword evidence="4" id="KW-1133">Transmembrane helix</keyword>
<evidence type="ECO:0000256" key="1">
    <source>
        <dbReference type="ARBA" id="ARBA00022723"/>
    </source>
</evidence>
<keyword evidence="6" id="KW-0858">Xylan degradation</keyword>
<dbReference type="PANTHER" id="PTHR10587">
    <property type="entry name" value="GLYCOSYL TRANSFERASE-RELATED"/>
    <property type="match status" value="1"/>
</dbReference>
<dbReference type="AlphaFoldDB" id="I4D9J2"/>
<dbReference type="EMBL" id="CP003639">
    <property type="protein sequence ID" value="AFM42466.1"/>
    <property type="molecule type" value="Genomic_DNA"/>
</dbReference>
<feature type="compositionally biased region" description="Low complexity" evidence="3">
    <location>
        <begin position="67"/>
        <end position="83"/>
    </location>
</feature>
<dbReference type="InterPro" id="IPR011330">
    <property type="entry name" value="Glyco_hydro/deAcase_b/a-brl"/>
</dbReference>
<evidence type="ECO:0000313" key="7">
    <source>
        <dbReference type="Proteomes" id="UP000002892"/>
    </source>
</evidence>
<dbReference type="PANTHER" id="PTHR10587:SF133">
    <property type="entry name" value="CHITIN DEACETYLASE 1-RELATED"/>
    <property type="match status" value="1"/>
</dbReference>
<dbReference type="GO" id="GO:0016810">
    <property type="term" value="F:hydrolase activity, acting on carbon-nitrogen (but not peptide) bonds"/>
    <property type="evidence" value="ECO:0007669"/>
    <property type="project" value="InterPro"/>
</dbReference>
<dbReference type="InterPro" id="IPR050248">
    <property type="entry name" value="Polysacc_deacetylase_ArnD"/>
</dbReference>
<dbReference type="SUPFAM" id="SSF88713">
    <property type="entry name" value="Glycoside hydrolase/deacetylase"/>
    <property type="match status" value="1"/>
</dbReference>
<feature type="domain" description="NodB homology" evidence="5">
    <location>
        <begin position="119"/>
        <end position="288"/>
    </location>
</feature>
<dbReference type="HOGENOM" id="CLU_899334_0_0_9"/>
<evidence type="ECO:0000313" key="6">
    <source>
        <dbReference type="EMBL" id="AFM42466.1"/>
    </source>
</evidence>
<keyword evidence="4" id="KW-0472">Membrane</keyword>
<dbReference type="OrthoDB" id="9806342at2"/>
<keyword evidence="6" id="KW-0119">Carbohydrate metabolism</keyword>
<keyword evidence="1" id="KW-0479">Metal-binding</keyword>
<evidence type="ECO:0000259" key="5">
    <source>
        <dbReference type="PROSITE" id="PS51677"/>
    </source>
</evidence>
<keyword evidence="6" id="KW-0624">Polysaccharide degradation</keyword>
<dbReference type="Pfam" id="PF01522">
    <property type="entry name" value="Polysacc_deac_1"/>
    <property type="match status" value="1"/>
</dbReference>
<keyword evidence="4" id="KW-0812">Transmembrane</keyword>
<feature type="compositionally biased region" description="Polar residues" evidence="3">
    <location>
        <begin position="90"/>
        <end position="100"/>
    </location>
</feature>
<sequence length="309" mass="33307">MKRKKALVATILTVFTGIVLGVIFGMMFLNYNNAATKASDASAGKPNVPPTKTETMISPSAANTPGSESSSTSSSSSSPAQSSPIEQEKSSSPTQAQTTAAHLNGPVSDVIWSLPTTASAVFITIDDGWYPDESVLKIMHAQHIPISTFLIEDAAMKHPDFWRSYVAAGGDIENHTVSHPDLTKDTPEEVLSQIKTAENYLNSFSGATLFRPPYGKYNQTVCQAAYQAGIKHVIMWNATMDESGLQTYNGKPLAPGSIILLHWDPKLGSQLEKLLAILEKQHLGVASLPYALNHPNKFPIVWPTAEAVN</sequence>
<dbReference type="GO" id="GO:0016798">
    <property type="term" value="F:hydrolase activity, acting on glycosyl bonds"/>
    <property type="evidence" value="ECO:0007669"/>
    <property type="project" value="UniProtKB-KW"/>
</dbReference>
<dbReference type="KEGG" id="dai:Desaci_3585"/>
<name>I4D9J2_DESAJ</name>
<organism evidence="6 7">
    <name type="scientific">Desulfosporosinus acidiphilus (strain DSM 22704 / JCM 16185 / SJ4)</name>
    <dbReference type="NCBI Taxonomy" id="646529"/>
    <lineage>
        <taxon>Bacteria</taxon>
        <taxon>Bacillati</taxon>
        <taxon>Bacillota</taxon>
        <taxon>Clostridia</taxon>
        <taxon>Eubacteriales</taxon>
        <taxon>Desulfitobacteriaceae</taxon>
        <taxon>Desulfosporosinus</taxon>
    </lineage>
</organism>
<dbReference type="eggNOG" id="COG0726">
    <property type="taxonomic scope" value="Bacteria"/>
</dbReference>
<keyword evidence="7" id="KW-1185">Reference proteome</keyword>
<evidence type="ECO:0000256" key="2">
    <source>
        <dbReference type="ARBA" id="ARBA00022801"/>
    </source>
</evidence>
<dbReference type="GO" id="GO:0045493">
    <property type="term" value="P:xylan catabolic process"/>
    <property type="evidence" value="ECO:0007669"/>
    <property type="project" value="UniProtKB-KW"/>
</dbReference>
<dbReference type="Gene3D" id="3.20.20.370">
    <property type="entry name" value="Glycoside hydrolase/deacetylase"/>
    <property type="match status" value="1"/>
</dbReference>
<dbReference type="GO" id="GO:0016020">
    <property type="term" value="C:membrane"/>
    <property type="evidence" value="ECO:0007669"/>
    <property type="project" value="TreeGrafter"/>
</dbReference>
<feature type="transmembrane region" description="Helical" evidence="4">
    <location>
        <begin position="7"/>
        <end position="29"/>
    </location>
</feature>
<dbReference type="STRING" id="646529.Desaci_3585"/>
<dbReference type="GO" id="GO:0046872">
    <property type="term" value="F:metal ion binding"/>
    <property type="evidence" value="ECO:0007669"/>
    <property type="project" value="UniProtKB-KW"/>
</dbReference>
<feature type="compositionally biased region" description="Polar residues" evidence="3">
    <location>
        <begin position="50"/>
        <end position="66"/>
    </location>
</feature>
<dbReference type="InterPro" id="IPR002509">
    <property type="entry name" value="NODB_dom"/>
</dbReference>
<dbReference type="Proteomes" id="UP000002892">
    <property type="component" value="Chromosome"/>
</dbReference>
<dbReference type="CDD" id="cd10917">
    <property type="entry name" value="CE4_NodB_like_6s_7s"/>
    <property type="match status" value="1"/>
</dbReference>
<protein>
    <submittedName>
        <fullName evidence="6">Putative xylanase/chitin deacetylase</fullName>
    </submittedName>
</protein>
<accession>I4D9J2</accession>
<proteinExistence type="predicted"/>
<keyword evidence="2 6" id="KW-0378">Hydrolase</keyword>
<feature type="region of interest" description="Disordered" evidence="3">
    <location>
        <begin position="39"/>
        <end position="100"/>
    </location>
</feature>
<evidence type="ECO:0000256" key="3">
    <source>
        <dbReference type="SAM" id="MobiDB-lite"/>
    </source>
</evidence>